<dbReference type="PANTHER" id="PTHR43792:SF1">
    <property type="entry name" value="N-ACETYLTRANSFERASE DOMAIN-CONTAINING PROTEIN"/>
    <property type="match status" value="1"/>
</dbReference>
<dbReference type="Proteomes" id="UP000178606">
    <property type="component" value="Unassembled WGS sequence"/>
</dbReference>
<dbReference type="EMBL" id="MFKF01000098">
    <property type="protein sequence ID" value="OGG54698.1"/>
    <property type="molecule type" value="Genomic_DNA"/>
</dbReference>
<accession>A0A1F6CZU9</accession>
<evidence type="ECO:0000313" key="3">
    <source>
        <dbReference type="Proteomes" id="UP000178606"/>
    </source>
</evidence>
<proteinExistence type="predicted"/>
<reference evidence="2 3" key="1">
    <citation type="journal article" date="2016" name="Nat. Commun.">
        <title>Thousands of microbial genomes shed light on interconnected biogeochemical processes in an aquifer system.</title>
        <authorList>
            <person name="Anantharaman K."/>
            <person name="Brown C.T."/>
            <person name="Hug L.A."/>
            <person name="Sharon I."/>
            <person name="Castelle C.J."/>
            <person name="Probst A.J."/>
            <person name="Thomas B.C."/>
            <person name="Singh A."/>
            <person name="Wilkins M.J."/>
            <person name="Karaoz U."/>
            <person name="Brodie E.L."/>
            <person name="Williams K.H."/>
            <person name="Hubbard S.S."/>
            <person name="Banfield J.F."/>
        </authorList>
    </citation>
    <scope>NUCLEOTIDE SEQUENCE [LARGE SCALE GENOMIC DNA]</scope>
    <source>
        <strain evidence="3">RIFCSPLOWO2_12_FULL_64_10</strain>
    </source>
</reference>
<gene>
    <name evidence="2" type="ORF">A3F84_27590</name>
</gene>
<dbReference type="GO" id="GO:0016747">
    <property type="term" value="F:acyltransferase activity, transferring groups other than amino-acyl groups"/>
    <property type="evidence" value="ECO:0007669"/>
    <property type="project" value="InterPro"/>
</dbReference>
<dbReference type="InterPro" id="IPR051531">
    <property type="entry name" value="N-acetyltransferase"/>
</dbReference>
<evidence type="ECO:0000313" key="2">
    <source>
        <dbReference type="EMBL" id="OGG54698.1"/>
    </source>
</evidence>
<sequence>MKILETERLILRRFMMDDLDKIYDLVYADPVVKNAWSGRKGTSEEIKQGFAKDHIQPEGEFGFRAIVLKEEDRIVGLMGFQRHNPSEGEAIGFLLSEDEPDRRVGFDPNFIEAELTYALGRAYWKKGYATEMGKAMVQYGFEKIGIRRIIQGVRSHNLNSINLMRRLGFRIEECIYPGGVVGVLEDYESWQRTLEMDDPL</sequence>
<evidence type="ECO:0000259" key="1">
    <source>
        <dbReference type="PROSITE" id="PS51186"/>
    </source>
</evidence>
<organism evidence="2 3">
    <name type="scientific">Handelsmanbacteria sp. (strain RIFCSPLOWO2_12_FULL_64_10)</name>
    <dbReference type="NCBI Taxonomy" id="1817868"/>
    <lineage>
        <taxon>Bacteria</taxon>
        <taxon>Candidatus Handelsmaniibacteriota</taxon>
    </lineage>
</organism>
<comment type="caution">
    <text evidence="2">The sequence shown here is derived from an EMBL/GenBank/DDBJ whole genome shotgun (WGS) entry which is preliminary data.</text>
</comment>
<dbReference type="SUPFAM" id="SSF55729">
    <property type="entry name" value="Acyl-CoA N-acyltransferases (Nat)"/>
    <property type="match status" value="1"/>
</dbReference>
<dbReference type="PROSITE" id="PS51186">
    <property type="entry name" value="GNAT"/>
    <property type="match status" value="1"/>
</dbReference>
<dbReference type="Gene3D" id="3.40.630.30">
    <property type="match status" value="1"/>
</dbReference>
<dbReference type="PANTHER" id="PTHR43792">
    <property type="entry name" value="GNAT FAMILY, PUTATIVE (AFU_ORTHOLOGUE AFUA_3G00765)-RELATED-RELATED"/>
    <property type="match status" value="1"/>
</dbReference>
<protein>
    <recommendedName>
        <fullName evidence="1">N-acetyltransferase domain-containing protein</fullName>
    </recommendedName>
</protein>
<name>A0A1F6CZU9_HANXR</name>
<dbReference type="AlphaFoldDB" id="A0A1F6CZU9"/>
<dbReference type="InterPro" id="IPR000182">
    <property type="entry name" value="GNAT_dom"/>
</dbReference>
<dbReference type="Pfam" id="PF13302">
    <property type="entry name" value="Acetyltransf_3"/>
    <property type="match status" value="1"/>
</dbReference>
<dbReference type="InterPro" id="IPR016181">
    <property type="entry name" value="Acyl_CoA_acyltransferase"/>
</dbReference>
<feature type="domain" description="N-acetyltransferase" evidence="1">
    <location>
        <begin position="9"/>
        <end position="200"/>
    </location>
</feature>